<feature type="signal peptide" evidence="1">
    <location>
        <begin position="1"/>
        <end position="21"/>
    </location>
</feature>
<evidence type="ECO:0000313" key="4">
    <source>
        <dbReference type="Proteomes" id="UP000182894"/>
    </source>
</evidence>
<proteinExistence type="predicted"/>
<feature type="domain" description="Autotransporter" evidence="2">
    <location>
        <begin position="716"/>
        <end position="992"/>
    </location>
</feature>
<dbReference type="PROSITE" id="PS51208">
    <property type="entry name" value="AUTOTRANSPORTER"/>
    <property type="match status" value="1"/>
</dbReference>
<accession>A0A1G8HRW2</accession>
<dbReference type="SUPFAM" id="SSF103515">
    <property type="entry name" value="Autotransporter"/>
    <property type="match status" value="1"/>
</dbReference>
<dbReference type="Proteomes" id="UP000182894">
    <property type="component" value="Unassembled WGS sequence"/>
</dbReference>
<evidence type="ECO:0000259" key="2">
    <source>
        <dbReference type="PROSITE" id="PS51208"/>
    </source>
</evidence>
<dbReference type="InterPro" id="IPR036709">
    <property type="entry name" value="Autotransporte_beta_dom_sf"/>
</dbReference>
<evidence type="ECO:0000256" key="1">
    <source>
        <dbReference type="SAM" id="SignalP"/>
    </source>
</evidence>
<feature type="chain" id="PRO_5010208871" evidence="1">
    <location>
        <begin position="22"/>
        <end position="992"/>
    </location>
</feature>
<dbReference type="InterPro" id="IPR005546">
    <property type="entry name" value="Autotransporte_beta"/>
</dbReference>
<dbReference type="InterPro" id="IPR006315">
    <property type="entry name" value="OM_autotransptr_brl_dom"/>
</dbReference>
<sequence length="992" mass="100479">MPRVKSRLALHIAVVVSGGFAAEAIAVPAPQNIVISTPGQAGVELSGTDKLTVTTTGGITASGKAVSFKGTTSGAGVVVDNSGTITSTGGRAFDSSGDETAARNYSITNRAGATISGFDDALRINSNVPSGTLLIDNSGTIRSSTGQGIDLDAVRGAGVTTTIINRAGGLIRGELSDGMKTGGNATVTNYGEISSGDSTNADQKFDGVDIDSATGVTVNNYGLISGGRHGITTDLGATLNNFGTVMGRNGSGFGSDGVGTVINYGTITGSNNGLQPNGDGDGVDIDLVAHIENYGTIKGLGASGVDKNGFANGSEGIAAGGGYLYNAEKGLISSVDSAILVDDGSGGSGVAATTLINHGTIEGLGGFGVKLVGDFADSVFNDGLISGSNGLALDMGGGNDTLTLGHNSRFVGLVDGGTGNDTVIMDDALGGSFGASQNFETLQVRQGTWTLTGLGDFSQGGRVSSGAELINQGGIAGSTTVDQGGVYAGGGIVGGLNVNGTLVASKSLGAAQVNGNLNMSRSSTLAFGADADGSSATIKVSGNANLNGASLVVNASPGTYPWQSQYTVLQAGSISGTFGSVSSDYAFLTPTLSYQPTLVGLTYTRNDVAFTDYASTGNGNQAATSLASLGKNNALYNALLNTSTSSAGSAIEQLAGSSNANLTSATLSGTSQVGATMMSAMQGMSNGSSLLVGMDDKDTPALAATGVPNAARNLNDPNARGRVWLQGIGSYGKLDGEHGSAGLEQRTKGSVLGVDWSLTPLWRMGVLGGYSRTDLDSAGVDGKVNSWHVGAYAQRQDGPLALRLGAAYSNHDGESKRTVQFDGFSDRPKGNYDADSQQAFAELGYAMGSGRLNVEPFANLGYQRYHRDRYTEKGGAAALSVDDQSQDNVSSTFGVRLAQLSQLENGMSLTPRGSLGWRHTYGDVDSETRQAFVLGGSAFSVEGTALDRDSLMVEAGLDLGLSAHHTLSVGYNGELGSNSRNHALMGQWQMSF</sequence>
<keyword evidence="1" id="KW-0732">Signal</keyword>
<dbReference type="GO" id="GO:0019867">
    <property type="term" value="C:outer membrane"/>
    <property type="evidence" value="ECO:0007669"/>
    <property type="project" value="InterPro"/>
</dbReference>
<dbReference type="RefSeq" id="WP_074754813.1">
    <property type="nucleotide sequence ID" value="NZ_FNCO01000010.1"/>
</dbReference>
<reference evidence="4" key="1">
    <citation type="submission" date="2016-10" db="EMBL/GenBank/DDBJ databases">
        <authorList>
            <person name="Varghese N."/>
            <person name="Submissions S."/>
        </authorList>
    </citation>
    <scope>NUCLEOTIDE SEQUENCE [LARGE SCALE GENOMIC DNA]</scope>
    <source>
        <strain evidence="4">ATCC 700689</strain>
    </source>
</reference>
<dbReference type="Gene3D" id="2.40.128.130">
    <property type="entry name" value="Autotransporter beta-domain"/>
    <property type="match status" value="1"/>
</dbReference>
<name>A0A1G8HRW2_9PSED</name>
<keyword evidence="4" id="KW-1185">Reference proteome</keyword>
<evidence type="ECO:0000313" key="3">
    <source>
        <dbReference type="EMBL" id="SDI09369.1"/>
    </source>
</evidence>
<dbReference type="AlphaFoldDB" id="A0A1G8HRW2"/>
<gene>
    <name evidence="3" type="ORF">SAMN05216605_110182</name>
</gene>
<organism evidence="3 4">
    <name type="scientific">Pseudomonas abietaniphila</name>
    <dbReference type="NCBI Taxonomy" id="89065"/>
    <lineage>
        <taxon>Bacteria</taxon>
        <taxon>Pseudomonadati</taxon>
        <taxon>Pseudomonadota</taxon>
        <taxon>Gammaproteobacteria</taxon>
        <taxon>Pseudomonadales</taxon>
        <taxon>Pseudomonadaceae</taxon>
        <taxon>Pseudomonas</taxon>
    </lineage>
</organism>
<dbReference type="OrthoDB" id="5760545at2"/>
<dbReference type="Pfam" id="PF03797">
    <property type="entry name" value="Autotransporter"/>
    <property type="match status" value="1"/>
</dbReference>
<dbReference type="EMBL" id="FNCO01000010">
    <property type="protein sequence ID" value="SDI09369.1"/>
    <property type="molecule type" value="Genomic_DNA"/>
</dbReference>
<dbReference type="NCBIfam" id="TIGR01414">
    <property type="entry name" value="autotrans_barl"/>
    <property type="match status" value="1"/>
</dbReference>
<dbReference type="SMART" id="SM00869">
    <property type="entry name" value="Autotransporter"/>
    <property type="match status" value="1"/>
</dbReference>
<protein>
    <submittedName>
        <fullName evidence="3">Outer membrane autotransporter barrel domain-containing protein</fullName>
    </submittedName>
</protein>
<dbReference type="STRING" id="89065.SAMN05216605_110182"/>